<protein>
    <submittedName>
        <fullName evidence="1">Uncharacterized protein</fullName>
    </submittedName>
</protein>
<evidence type="ECO:0000313" key="1">
    <source>
        <dbReference type="EMBL" id="KAG0452668.1"/>
    </source>
</evidence>
<dbReference type="Proteomes" id="UP000636800">
    <property type="component" value="Unassembled WGS sequence"/>
</dbReference>
<dbReference type="OrthoDB" id="3639251at2759"/>
<dbReference type="AlphaFoldDB" id="A0A835PHD3"/>
<reference evidence="1 2" key="1">
    <citation type="journal article" date="2020" name="Nat. Food">
        <title>A phased Vanilla planifolia genome enables genetic improvement of flavour and production.</title>
        <authorList>
            <person name="Hasing T."/>
            <person name="Tang H."/>
            <person name="Brym M."/>
            <person name="Khazi F."/>
            <person name="Huang T."/>
            <person name="Chambers A.H."/>
        </authorList>
    </citation>
    <scope>NUCLEOTIDE SEQUENCE [LARGE SCALE GENOMIC DNA]</scope>
    <source>
        <tissue evidence="1">Leaf</tissue>
    </source>
</reference>
<gene>
    <name evidence="1" type="ORF">HPP92_025332</name>
</gene>
<accession>A0A835PHD3</accession>
<sequence>MEAPKSKKRNTKSNVVALIVGKNLFVQPLVSRIQRKSHCDEELLGGMNGMVRKLYPCVRNAIKET</sequence>
<dbReference type="EMBL" id="JADCNL010000014">
    <property type="protein sequence ID" value="KAG0452668.1"/>
    <property type="molecule type" value="Genomic_DNA"/>
</dbReference>
<organism evidence="1 2">
    <name type="scientific">Vanilla planifolia</name>
    <name type="common">Vanilla</name>
    <dbReference type="NCBI Taxonomy" id="51239"/>
    <lineage>
        <taxon>Eukaryota</taxon>
        <taxon>Viridiplantae</taxon>
        <taxon>Streptophyta</taxon>
        <taxon>Embryophyta</taxon>
        <taxon>Tracheophyta</taxon>
        <taxon>Spermatophyta</taxon>
        <taxon>Magnoliopsida</taxon>
        <taxon>Liliopsida</taxon>
        <taxon>Asparagales</taxon>
        <taxon>Orchidaceae</taxon>
        <taxon>Vanilloideae</taxon>
        <taxon>Vanilleae</taxon>
        <taxon>Vanilla</taxon>
    </lineage>
</organism>
<comment type="caution">
    <text evidence="1">The sequence shown here is derived from an EMBL/GenBank/DDBJ whole genome shotgun (WGS) entry which is preliminary data.</text>
</comment>
<name>A0A835PHD3_VANPL</name>
<keyword evidence="2" id="KW-1185">Reference proteome</keyword>
<evidence type="ECO:0000313" key="2">
    <source>
        <dbReference type="Proteomes" id="UP000636800"/>
    </source>
</evidence>
<proteinExistence type="predicted"/>